<organism evidence="1 2">
    <name type="scientific">Knipowitschia caucasica</name>
    <name type="common">Caucasian dwarf goby</name>
    <name type="synonym">Pomatoschistus caucasicus</name>
    <dbReference type="NCBI Taxonomy" id="637954"/>
    <lineage>
        <taxon>Eukaryota</taxon>
        <taxon>Metazoa</taxon>
        <taxon>Chordata</taxon>
        <taxon>Craniata</taxon>
        <taxon>Vertebrata</taxon>
        <taxon>Euteleostomi</taxon>
        <taxon>Actinopterygii</taxon>
        <taxon>Neopterygii</taxon>
        <taxon>Teleostei</taxon>
        <taxon>Neoteleostei</taxon>
        <taxon>Acanthomorphata</taxon>
        <taxon>Gobiaria</taxon>
        <taxon>Gobiiformes</taxon>
        <taxon>Gobioidei</taxon>
        <taxon>Gobiidae</taxon>
        <taxon>Gobiinae</taxon>
        <taxon>Knipowitschia</taxon>
    </lineage>
</organism>
<protein>
    <submittedName>
        <fullName evidence="1">Uncharacterized protein</fullName>
    </submittedName>
</protein>
<gene>
    <name evidence="1" type="ORF">KC01_LOCUS18559</name>
</gene>
<accession>A0AAV2KFS7</accession>
<proteinExistence type="predicted"/>
<evidence type="ECO:0000313" key="2">
    <source>
        <dbReference type="Proteomes" id="UP001497482"/>
    </source>
</evidence>
<dbReference type="AlphaFoldDB" id="A0AAV2KFS7"/>
<keyword evidence="2" id="KW-1185">Reference proteome</keyword>
<sequence>MDFKSSWPLRWGRGRGVVTVTFTVTATPSPGHPHSAECRTQPVRPMGWSCESVIPVRMASAPHSLAHTVGSLRLLSCLCDHVSVCLCT</sequence>
<dbReference type="EMBL" id="OZ035840">
    <property type="protein sequence ID" value="CAL1588838.1"/>
    <property type="molecule type" value="Genomic_DNA"/>
</dbReference>
<dbReference type="Proteomes" id="UP001497482">
    <property type="component" value="Chromosome 18"/>
</dbReference>
<evidence type="ECO:0000313" key="1">
    <source>
        <dbReference type="EMBL" id="CAL1588838.1"/>
    </source>
</evidence>
<name>A0AAV2KFS7_KNICA</name>
<reference evidence="1 2" key="1">
    <citation type="submission" date="2024-04" db="EMBL/GenBank/DDBJ databases">
        <authorList>
            <person name="Waldvogel A.-M."/>
            <person name="Schoenle A."/>
        </authorList>
    </citation>
    <scope>NUCLEOTIDE SEQUENCE [LARGE SCALE GENOMIC DNA]</scope>
</reference>